<dbReference type="KEGG" id="pgb:H744_1c1407"/>
<dbReference type="SUPFAM" id="SSF102198">
    <property type="entry name" value="Putative cyclase"/>
    <property type="match status" value="1"/>
</dbReference>
<dbReference type="OrthoDB" id="1118163at2"/>
<evidence type="ECO:0000313" key="2">
    <source>
        <dbReference type="Proteomes" id="UP000032303"/>
    </source>
</evidence>
<reference evidence="1 2" key="1">
    <citation type="submission" date="2013-05" db="EMBL/GenBank/DDBJ databases">
        <title>Complete genome sequence of the lipase-producing bacterium Photobacterium gaetbulicola Gung47.</title>
        <authorList>
            <person name="Kim Y.-O."/>
        </authorList>
    </citation>
    <scope>NUCLEOTIDE SEQUENCE [LARGE SCALE GENOMIC DNA]</scope>
    <source>
        <strain evidence="1 2">Gung47</strain>
    </source>
</reference>
<protein>
    <recommendedName>
        <fullName evidence="3">Cyclase</fullName>
    </recommendedName>
</protein>
<evidence type="ECO:0008006" key="3">
    <source>
        <dbReference type="Google" id="ProtNLM"/>
    </source>
</evidence>
<accession>A0A0C5WMX5</accession>
<dbReference type="GO" id="GO:0019441">
    <property type="term" value="P:L-tryptophan catabolic process to kynurenine"/>
    <property type="evidence" value="ECO:0007669"/>
    <property type="project" value="InterPro"/>
</dbReference>
<dbReference type="EMBL" id="CP005973">
    <property type="protein sequence ID" value="AJR06429.1"/>
    <property type="molecule type" value="Genomic_DNA"/>
</dbReference>
<gene>
    <name evidence="1" type="ORF">H744_1c1407</name>
</gene>
<proteinExistence type="predicted"/>
<dbReference type="HOGENOM" id="CLU_123244_0_0_6"/>
<dbReference type="GO" id="GO:0004061">
    <property type="term" value="F:arylformamidase activity"/>
    <property type="evidence" value="ECO:0007669"/>
    <property type="project" value="InterPro"/>
</dbReference>
<keyword evidence="2" id="KW-1185">Reference proteome</keyword>
<dbReference type="AlphaFoldDB" id="A0A0C5WMX5"/>
<dbReference type="STRING" id="658445.H744_1c1407"/>
<dbReference type="Proteomes" id="UP000032303">
    <property type="component" value="Chromosome 1"/>
</dbReference>
<evidence type="ECO:0000313" key="1">
    <source>
        <dbReference type="EMBL" id="AJR06429.1"/>
    </source>
</evidence>
<name>A0A0C5WMX5_9GAMM</name>
<dbReference type="Gene3D" id="3.50.30.50">
    <property type="entry name" value="Putative cyclase"/>
    <property type="match status" value="1"/>
</dbReference>
<sequence>MSYPATSKPTTSALSNRTRQSISLLINEDHPAYQWAKKQSDSVNAFGHIGTHIDCYTRVPADSHYNTDTVLLDCTQAMPSLDGIEPLELSGKSLVLFTANLESNGYGTPEYGKADTALKNEVLDAILAKQPAFIVIDSYGIGAHGEEHIDFDRRCEENGCFVIENVAFSSEMSDRLIELDILFDASSSSSGKRCEVTAVLKR</sequence>
<dbReference type="PATRIC" id="fig|658445.3.peg.1523"/>
<organism evidence="1 2">
    <name type="scientific">Photobacterium gaetbulicola Gung47</name>
    <dbReference type="NCBI Taxonomy" id="658445"/>
    <lineage>
        <taxon>Bacteria</taxon>
        <taxon>Pseudomonadati</taxon>
        <taxon>Pseudomonadota</taxon>
        <taxon>Gammaproteobacteria</taxon>
        <taxon>Vibrionales</taxon>
        <taxon>Vibrionaceae</taxon>
        <taxon>Photobacterium</taxon>
    </lineage>
</organism>
<dbReference type="InterPro" id="IPR037175">
    <property type="entry name" value="KFase_sf"/>
</dbReference>